<evidence type="ECO:0000259" key="1">
    <source>
        <dbReference type="Pfam" id="PF22936"/>
    </source>
</evidence>
<dbReference type="RefSeq" id="XP_024583077.1">
    <property type="nucleotide sequence ID" value="XM_024717594.1"/>
</dbReference>
<sequence>MCPFQDELKETRPLNSPIAISVANGSKIMAAGIETIRVTLKNKAPIRIEIVLYVPDVDRRLLSISALSAKGLKVTFGNKSFTIKTGQDIVTKVSQTGKLFVLDCILTETANMSEEAGEYTNQLMQASGMPDWDTYRQRR</sequence>
<dbReference type="Pfam" id="PF22936">
    <property type="entry name" value="Pol_BBD"/>
    <property type="match status" value="1"/>
</dbReference>
<dbReference type="Proteomes" id="UP000054928">
    <property type="component" value="Unassembled WGS sequence"/>
</dbReference>
<proteinExistence type="predicted"/>
<reference evidence="3" key="1">
    <citation type="submission" date="2014-09" db="EMBL/GenBank/DDBJ databases">
        <authorList>
            <person name="Sharma Rahul"/>
            <person name="Thines Marco"/>
        </authorList>
    </citation>
    <scope>NUCLEOTIDE SEQUENCE [LARGE SCALE GENOMIC DNA]</scope>
</reference>
<dbReference type="AlphaFoldDB" id="A0A0P1B0D6"/>
<keyword evidence="3" id="KW-1185">Reference proteome</keyword>
<dbReference type="InterPro" id="IPR054722">
    <property type="entry name" value="PolX-like_BBD"/>
</dbReference>
<dbReference type="GeneID" id="36398447"/>
<evidence type="ECO:0000313" key="3">
    <source>
        <dbReference type="Proteomes" id="UP000054928"/>
    </source>
</evidence>
<feature type="domain" description="Retrovirus-related Pol polyprotein from transposon TNT 1-94-like beta-barrel" evidence="1">
    <location>
        <begin position="1"/>
        <end position="71"/>
    </location>
</feature>
<evidence type="ECO:0000313" key="2">
    <source>
        <dbReference type="EMBL" id="CEG46708.1"/>
    </source>
</evidence>
<protein>
    <submittedName>
        <fullName evidence="2">Polyprotein</fullName>
    </submittedName>
</protein>
<accession>A0A0P1B0D6</accession>
<dbReference type="OrthoDB" id="104378at2759"/>
<organism evidence="2 3">
    <name type="scientific">Plasmopara halstedii</name>
    <name type="common">Downy mildew of sunflower</name>
    <dbReference type="NCBI Taxonomy" id="4781"/>
    <lineage>
        <taxon>Eukaryota</taxon>
        <taxon>Sar</taxon>
        <taxon>Stramenopiles</taxon>
        <taxon>Oomycota</taxon>
        <taxon>Peronosporomycetes</taxon>
        <taxon>Peronosporales</taxon>
        <taxon>Peronosporaceae</taxon>
        <taxon>Plasmopara</taxon>
    </lineage>
</organism>
<dbReference type="STRING" id="4781.A0A0P1B0D6"/>
<name>A0A0P1B0D6_PLAHL</name>
<dbReference type="EMBL" id="CCYD01002220">
    <property type="protein sequence ID" value="CEG46708.1"/>
    <property type="molecule type" value="Genomic_DNA"/>
</dbReference>